<protein>
    <recommendedName>
        <fullName evidence="1">Metallo-beta-lactamase domain-containing protein</fullName>
    </recommendedName>
</protein>
<evidence type="ECO:0000259" key="1">
    <source>
        <dbReference type="SMART" id="SM00849"/>
    </source>
</evidence>
<dbReference type="EMBL" id="NPCC01000047">
    <property type="protein sequence ID" value="PAE86800.1"/>
    <property type="molecule type" value="Genomic_DNA"/>
</dbReference>
<evidence type="ECO:0000313" key="3">
    <source>
        <dbReference type="Proteomes" id="UP000216207"/>
    </source>
</evidence>
<gene>
    <name evidence="2" type="ORF">CHH72_21700</name>
</gene>
<dbReference type="AlphaFoldDB" id="A0A268NUQ9"/>
<dbReference type="Gene3D" id="3.60.15.10">
    <property type="entry name" value="Ribonuclease Z/Hydroxyacylglutathione hydrolase-like"/>
    <property type="match status" value="1"/>
</dbReference>
<dbReference type="Pfam" id="PF23023">
    <property type="entry name" value="Anti-Pycsar_Apyc1"/>
    <property type="match status" value="1"/>
</dbReference>
<dbReference type="SMART" id="SM00849">
    <property type="entry name" value="Lactamase_B"/>
    <property type="match status" value="1"/>
</dbReference>
<dbReference type="SUPFAM" id="SSF56281">
    <property type="entry name" value="Metallo-hydrolase/oxidoreductase"/>
    <property type="match status" value="1"/>
</dbReference>
<reference evidence="2 3" key="1">
    <citation type="submission" date="2017-07" db="EMBL/GenBank/DDBJ databases">
        <title>Isolation and whole genome analysis of endospore-forming bacteria from heroin.</title>
        <authorList>
            <person name="Kalinowski J."/>
            <person name="Ahrens B."/>
            <person name="Al-Dilaimi A."/>
            <person name="Winkler A."/>
            <person name="Wibberg D."/>
            <person name="Schleenbecker U."/>
            <person name="Ruckert C."/>
            <person name="Wolfel R."/>
            <person name="Grass G."/>
        </authorList>
    </citation>
    <scope>NUCLEOTIDE SEQUENCE [LARGE SCALE GENOMIC DNA]</scope>
    <source>
        <strain evidence="2 3">7539</strain>
    </source>
</reference>
<dbReference type="PANTHER" id="PTHR42663:SF6">
    <property type="entry name" value="HYDROLASE C777.06C-RELATED"/>
    <property type="match status" value="1"/>
</dbReference>
<accession>A0A268NUQ9</accession>
<dbReference type="RefSeq" id="WP_095327407.1">
    <property type="nucleotide sequence ID" value="NZ_NPCC01000047.1"/>
</dbReference>
<proteinExistence type="predicted"/>
<sequence length="242" mass="26898">MFTFIGCGSAFHTKLGNNGIMAKESGQLFLIDCGSSTFHRLQSFHVLDGVKTIHVAMTHTHPDHIGSLGDLIFYSYFKMEPAFQAKVTVLAPKALLPAIKAVLKGNGVDDTHVFWQEIKDAYMYEGCGGIELVPVQVQHAENLLCFGYEINTKGNHIYYSGDANAISADVLQKLKVGQYDVFYQDTCTADYPGNVHLSLRKLIELVPEENRSVVCCMHVDEEFDLAYAKKQGFQTATDYLIS</sequence>
<organism evidence="2 3">
    <name type="scientific">Shouchella clausii</name>
    <name type="common">Alkalihalobacillus clausii</name>
    <dbReference type="NCBI Taxonomy" id="79880"/>
    <lineage>
        <taxon>Bacteria</taxon>
        <taxon>Bacillati</taxon>
        <taxon>Bacillota</taxon>
        <taxon>Bacilli</taxon>
        <taxon>Bacillales</taxon>
        <taxon>Bacillaceae</taxon>
        <taxon>Shouchella</taxon>
    </lineage>
</organism>
<name>A0A268NUQ9_SHOCL</name>
<evidence type="ECO:0000313" key="2">
    <source>
        <dbReference type="EMBL" id="PAE86800.1"/>
    </source>
</evidence>
<dbReference type="PANTHER" id="PTHR42663">
    <property type="entry name" value="HYDROLASE C777.06C-RELATED-RELATED"/>
    <property type="match status" value="1"/>
</dbReference>
<dbReference type="InterPro" id="IPR001279">
    <property type="entry name" value="Metallo-B-lactamas"/>
</dbReference>
<feature type="domain" description="Metallo-beta-lactamase" evidence="1">
    <location>
        <begin position="16"/>
        <end position="218"/>
    </location>
</feature>
<comment type="caution">
    <text evidence="2">The sequence shown here is derived from an EMBL/GenBank/DDBJ whole genome shotgun (WGS) entry which is preliminary data.</text>
</comment>
<dbReference type="InterPro" id="IPR036866">
    <property type="entry name" value="RibonucZ/Hydroxyglut_hydro"/>
</dbReference>
<dbReference type="Proteomes" id="UP000216207">
    <property type="component" value="Unassembled WGS sequence"/>
</dbReference>